<sequence>MVTLPSSVVARRLMLPDDPGLLLPISQACFASGAAAISAGTRSTHLQAASGFGSLTNDGLTTTPASVAMALSPSPSSSCSSPSSCSSSSSAAAAAAAVIVSSASATTSAATAANNSAEQALLAGTAEEVGQCLGLGLGHPPIGGLSGPLISSAQYQSMLATPENGVHAAGLSPYHLYQPTGQLGGFSESQAAQLVWAEANGLSVRKEHLLLLRLFSC</sequence>
<comment type="caution">
    <text evidence="1">The sequence shown here is derived from an EMBL/GenBank/DDBJ whole genome shotgun (WGS) entry which is preliminary data.</text>
</comment>
<proteinExistence type="predicted"/>
<dbReference type="EMBL" id="CAAALY010049641">
    <property type="protein sequence ID" value="VEL21108.1"/>
    <property type="molecule type" value="Genomic_DNA"/>
</dbReference>
<gene>
    <name evidence="1" type="ORF">PXEA_LOCUS14548</name>
</gene>
<organism evidence="1 2">
    <name type="scientific">Protopolystoma xenopodis</name>
    <dbReference type="NCBI Taxonomy" id="117903"/>
    <lineage>
        <taxon>Eukaryota</taxon>
        <taxon>Metazoa</taxon>
        <taxon>Spiralia</taxon>
        <taxon>Lophotrochozoa</taxon>
        <taxon>Platyhelminthes</taxon>
        <taxon>Monogenea</taxon>
        <taxon>Polyopisthocotylea</taxon>
        <taxon>Polystomatidea</taxon>
        <taxon>Polystomatidae</taxon>
        <taxon>Protopolystoma</taxon>
    </lineage>
</organism>
<dbReference type="AlphaFoldDB" id="A0A3S5FDU4"/>
<reference evidence="1" key="1">
    <citation type="submission" date="2018-11" db="EMBL/GenBank/DDBJ databases">
        <authorList>
            <consortium name="Pathogen Informatics"/>
        </authorList>
    </citation>
    <scope>NUCLEOTIDE SEQUENCE</scope>
</reference>
<evidence type="ECO:0000313" key="2">
    <source>
        <dbReference type="Proteomes" id="UP000784294"/>
    </source>
</evidence>
<keyword evidence="2" id="KW-1185">Reference proteome</keyword>
<name>A0A3S5FDU4_9PLAT</name>
<evidence type="ECO:0000313" key="1">
    <source>
        <dbReference type="EMBL" id="VEL21108.1"/>
    </source>
</evidence>
<protein>
    <submittedName>
        <fullName evidence="1">Uncharacterized protein</fullName>
    </submittedName>
</protein>
<accession>A0A3S5FDU4</accession>
<dbReference type="Proteomes" id="UP000784294">
    <property type="component" value="Unassembled WGS sequence"/>
</dbReference>